<feature type="region of interest" description="Disordered" evidence="1">
    <location>
        <begin position="1"/>
        <end position="69"/>
    </location>
</feature>
<accession>A0A1H8R558</accession>
<reference evidence="3" key="1">
    <citation type="submission" date="2016-10" db="EMBL/GenBank/DDBJ databases">
        <authorList>
            <person name="Varghese N."/>
            <person name="Submissions S."/>
        </authorList>
    </citation>
    <scope>NUCLEOTIDE SEQUENCE [LARGE SCALE GENOMIC DNA]</scope>
    <source>
        <strain evidence="3">CGMCC 1.10121</strain>
    </source>
</reference>
<evidence type="ECO:0000313" key="3">
    <source>
        <dbReference type="Proteomes" id="UP000199126"/>
    </source>
</evidence>
<name>A0A1H8R558_9EURY</name>
<gene>
    <name evidence="2" type="ORF">SAMN04487948_103505</name>
</gene>
<proteinExistence type="predicted"/>
<keyword evidence="3" id="KW-1185">Reference proteome</keyword>
<feature type="compositionally biased region" description="Basic and acidic residues" evidence="1">
    <location>
        <begin position="58"/>
        <end position="69"/>
    </location>
</feature>
<organism evidence="2 3">
    <name type="scientific">Halogranum amylolyticum</name>
    <dbReference type="NCBI Taxonomy" id="660520"/>
    <lineage>
        <taxon>Archaea</taxon>
        <taxon>Methanobacteriati</taxon>
        <taxon>Methanobacteriota</taxon>
        <taxon>Stenosarchaea group</taxon>
        <taxon>Halobacteria</taxon>
        <taxon>Halobacteriales</taxon>
        <taxon>Haloferacaceae</taxon>
    </lineage>
</organism>
<evidence type="ECO:0000313" key="2">
    <source>
        <dbReference type="EMBL" id="SEO61461.1"/>
    </source>
</evidence>
<dbReference type="OrthoDB" id="385967at2157"/>
<evidence type="ECO:0000256" key="1">
    <source>
        <dbReference type="SAM" id="MobiDB-lite"/>
    </source>
</evidence>
<sequence length="163" mass="18032">MPSSSLPTGTVNHRRGDRTRPPDIDADAPPHSASGEQRLVTRDGGPSSPRPPRGPRSPRTDTDADSAADRIAELEAEVEALERELARREADHQEIIHRYEHVLAESNVGPEHAASDESSVGDYLAAVVDRSERLVAVSRTTATRRQADERPLRERLVQLLPWR</sequence>
<dbReference type="AlphaFoldDB" id="A0A1H8R558"/>
<protein>
    <submittedName>
        <fullName evidence="2">Uncharacterized protein</fullName>
    </submittedName>
</protein>
<dbReference type="EMBL" id="FODV01000003">
    <property type="protein sequence ID" value="SEO61461.1"/>
    <property type="molecule type" value="Genomic_DNA"/>
</dbReference>
<feature type="compositionally biased region" description="Polar residues" evidence="1">
    <location>
        <begin position="1"/>
        <end position="11"/>
    </location>
</feature>
<dbReference type="RefSeq" id="WP_139246572.1">
    <property type="nucleotide sequence ID" value="NZ_FODV01000003.1"/>
</dbReference>
<dbReference type="Proteomes" id="UP000199126">
    <property type="component" value="Unassembled WGS sequence"/>
</dbReference>